<accession>A0ABW5I892</accession>
<keyword evidence="4" id="KW-1185">Reference proteome</keyword>
<proteinExistence type="predicted"/>
<organism evidence="3 4">
    <name type="scientific">Amycolatopsis albidoflavus</name>
    <dbReference type="NCBI Taxonomy" id="102226"/>
    <lineage>
        <taxon>Bacteria</taxon>
        <taxon>Bacillati</taxon>
        <taxon>Actinomycetota</taxon>
        <taxon>Actinomycetes</taxon>
        <taxon>Pseudonocardiales</taxon>
        <taxon>Pseudonocardiaceae</taxon>
        <taxon>Amycolatopsis</taxon>
    </lineage>
</organism>
<dbReference type="EMBL" id="JBHUKQ010000015">
    <property type="protein sequence ID" value="MFD2485141.1"/>
    <property type="molecule type" value="Genomic_DNA"/>
</dbReference>
<dbReference type="Proteomes" id="UP001597542">
    <property type="component" value="Unassembled WGS sequence"/>
</dbReference>
<sequence>MSDRVQAVLGDPYDSSNPLAHEHILAADEQGEVIAAGERALAAHGVNAEFVPERLGGRFRQADSLTTGLRPVFRRDATLGIAYGITSFIGAVPVWTSGDQAQQRWLAELLLAGGRCSAGYTELAHGADFGRTELSARRQGDSFVVRGGKQLINNIERAQAVTVFARTSEQPGSRSHSHLLIDLRAVKTTRLQRSRTGGMRGALLGAIEFDDCAVPASAVVGEPGGAMETVLRAFQATRSILPGVVVGILDSQLRIVTRFATTRRLYDGAVGDMPHVRAALTGAFLDLLIADCLALVGARALHVLPGETSVLTAAVKYLVPKVLQEADYDLSVVLGARSYLRDGEYGIFGKNSRDLPVAALAHASAAVCQASIIPQLPALARRSWLDAAPAPDSLFDLGAQLPALRWHELALNSRGADSVTAMLPALYGQCQGELRSVVADLIAAFAELKTGCAQLAPRDRTVIAGPHSFDLAHRYAVLVAASACLGVWSRRTDFLGDPAWVTAALRRLAERLRGQRPTAVEPHPGLHGELVHRFERDLAFDTTREPLYY</sequence>
<protein>
    <submittedName>
        <fullName evidence="3">Acyl-CoA dehydrogenase</fullName>
    </submittedName>
</protein>
<evidence type="ECO:0000256" key="1">
    <source>
        <dbReference type="ARBA" id="ARBA00022630"/>
    </source>
</evidence>
<dbReference type="Gene3D" id="2.40.110.10">
    <property type="entry name" value="Butyryl-CoA Dehydrogenase, subunit A, domain 2"/>
    <property type="match status" value="1"/>
</dbReference>
<dbReference type="InterPro" id="IPR006091">
    <property type="entry name" value="Acyl-CoA_Oxase/DH_mid-dom"/>
</dbReference>
<dbReference type="Gene3D" id="1.10.540.10">
    <property type="entry name" value="Acyl-CoA dehydrogenase/oxidase, N-terminal domain"/>
    <property type="match status" value="1"/>
</dbReference>
<dbReference type="InterPro" id="IPR046373">
    <property type="entry name" value="Acyl-CoA_Oxase/DH_mid-dom_sf"/>
</dbReference>
<dbReference type="PANTHER" id="PTHR43884:SF19">
    <property type="entry name" value="ACYL-COA DEHYDROGENASE FADE4-RELATED"/>
    <property type="match status" value="1"/>
</dbReference>
<name>A0ABW5I892_9PSEU</name>
<dbReference type="SUPFAM" id="SSF47203">
    <property type="entry name" value="Acyl-CoA dehydrogenase C-terminal domain-like"/>
    <property type="match status" value="1"/>
</dbReference>
<dbReference type="Pfam" id="PF02770">
    <property type="entry name" value="Acyl-CoA_dh_M"/>
    <property type="match status" value="1"/>
</dbReference>
<dbReference type="Gene3D" id="1.20.140.10">
    <property type="entry name" value="Butyryl-CoA Dehydrogenase, subunit A, domain 3"/>
    <property type="match status" value="1"/>
</dbReference>
<keyword evidence="1" id="KW-0285">Flavoprotein</keyword>
<evidence type="ECO:0000313" key="4">
    <source>
        <dbReference type="Proteomes" id="UP001597542"/>
    </source>
</evidence>
<dbReference type="SUPFAM" id="SSF56645">
    <property type="entry name" value="Acyl-CoA dehydrogenase NM domain-like"/>
    <property type="match status" value="1"/>
</dbReference>
<dbReference type="InterPro" id="IPR037069">
    <property type="entry name" value="AcylCoA_DH/ox_N_sf"/>
</dbReference>
<dbReference type="RefSeq" id="WP_344277139.1">
    <property type="nucleotide sequence ID" value="NZ_BAAAHV010000012.1"/>
</dbReference>
<dbReference type="InterPro" id="IPR009100">
    <property type="entry name" value="AcylCoA_DH/oxidase_NM_dom_sf"/>
</dbReference>
<dbReference type="InterPro" id="IPR036250">
    <property type="entry name" value="AcylCo_DH-like_C"/>
</dbReference>
<dbReference type="PANTHER" id="PTHR43884">
    <property type="entry name" value="ACYL-COA DEHYDROGENASE"/>
    <property type="match status" value="1"/>
</dbReference>
<gene>
    <name evidence="3" type="ORF">ACFSUT_33035</name>
</gene>
<reference evidence="4" key="1">
    <citation type="journal article" date="2019" name="Int. J. Syst. Evol. Microbiol.">
        <title>The Global Catalogue of Microorganisms (GCM) 10K type strain sequencing project: providing services to taxonomists for standard genome sequencing and annotation.</title>
        <authorList>
            <consortium name="The Broad Institute Genomics Platform"/>
            <consortium name="The Broad Institute Genome Sequencing Center for Infectious Disease"/>
            <person name="Wu L."/>
            <person name="Ma J."/>
        </authorList>
    </citation>
    <scope>NUCLEOTIDE SEQUENCE [LARGE SCALE GENOMIC DNA]</scope>
    <source>
        <strain evidence="4">CGMCC 4.7638</strain>
    </source>
</reference>
<evidence type="ECO:0000259" key="2">
    <source>
        <dbReference type="Pfam" id="PF02770"/>
    </source>
</evidence>
<feature type="domain" description="Acyl-CoA oxidase/dehydrogenase middle" evidence="2">
    <location>
        <begin position="118"/>
        <end position="212"/>
    </location>
</feature>
<comment type="caution">
    <text evidence="3">The sequence shown here is derived from an EMBL/GenBank/DDBJ whole genome shotgun (WGS) entry which is preliminary data.</text>
</comment>
<evidence type="ECO:0000313" key="3">
    <source>
        <dbReference type="EMBL" id="MFD2485141.1"/>
    </source>
</evidence>
<dbReference type="CDD" id="cd00567">
    <property type="entry name" value="ACAD"/>
    <property type="match status" value="1"/>
</dbReference>